<comment type="caution">
    <text evidence="1">The sequence shown here is derived from an EMBL/GenBank/DDBJ whole genome shotgun (WGS) entry which is preliminary data.</text>
</comment>
<dbReference type="Proteomes" id="UP000198211">
    <property type="component" value="Unassembled WGS sequence"/>
</dbReference>
<reference evidence="2" key="1">
    <citation type="submission" date="2017-03" db="EMBL/GenBank/DDBJ databases">
        <title>Phytopthora megakarya and P. palmivora, two closely related causual agents of cacao black pod achieved similar genome size and gene model numbers by different mechanisms.</title>
        <authorList>
            <person name="Ali S."/>
            <person name="Shao J."/>
            <person name="Larry D.J."/>
            <person name="Kronmiller B."/>
            <person name="Shen D."/>
            <person name="Strem M.D."/>
            <person name="Melnick R.L."/>
            <person name="Guiltinan M.J."/>
            <person name="Tyler B.M."/>
            <person name="Meinhardt L.W."/>
            <person name="Bailey B.A."/>
        </authorList>
    </citation>
    <scope>NUCLEOTIDE SEQUENCE [LARGE SCALE GENOMIC DNA]</scope>
    <source>
        <strain evidence="2">zdho120</strain>
    </source>
</reference>
<gene>
    <name evidence="1" type="ORF">PHMEG_00028247</name>
</gene>
<evidence type="ECO:0000313" key="1">
    <source>
        <dbReference type="EMBL" id="OWZ00534.1"/>
    </source>
</evidence>
<evidence type="ECO:0000313" key="2">
    <source>
        <dbReference type="Proteomes" id="UP000198211"/>
    </source>
</evidence>
<dbReference type="EMBL" id="NBNE01007529">
    <property type="protein sequence ID" value="OWZ00534.1"/>
    <property type="molecule type" value="Genomic_DNA"/>
</dbReference>
<dbReference type="STRING" id="4795.A0A225V5Y9"/>
<sequence>MAAVAWSNRRSSRNPKAQMLNRILSLTELQYQLVFLAEHIPGRLNTMADAGSRAWNSADLMWATWTNLSATWTQVDVLPPSTISPASGNDAVQTSLGSHYLVQIQFHMAPMGTVLPDDGSPWLTSSSWDCGTKLVYFAVYLWRYGWNSAKRGNPYSTIVSKIASVRWYHRRIQNADIPWTPQLRIRWMSNPVTKKYPVTPSFLRVLRHSITITNPRHRLLWGSLLLAYFFLLRRSEYLVVEKKRSSYSLKDAHGYFTARTGPRYRTRRQRQSQLDWRVQRTISMAVAHGERCMLRETGLSAQSEL</sequence>
<dbReference type="AlphaFoldDB" id="A0A225V5Y9"/>
<keyword evidence="2" id="KW-1185">Reference proteome</keyword>
<accession>A0A225V5Y9</accession>
<proteinExistence type="predicted"/>
<dbReference type="OrthoDB" id="90415at2759"/>
<name>A0A225V5Y9_9STRA</name>
<organism evidence="1 2">
    <name type="scientific">Phytophthora megakarya</name>
    <dbReference type="NCBI Taxonomy" id="4795"/>
    <lineage>
        <taxon>Eukaryota</taxon>
        <taxon>Sar</taxon>
        <taxon>Stramenopiles</taxon>
        <taxon>Oomycota</taxon>
        <taxon>Peronosporomycetes</taxon>
        <taxon>Peronosporales</taxon>
        <taxon>Peronosporaceae</taxon>
        <taxon>Phytophthora</taxon>
    </lineage>
</organism>
<protein>
    <submittedName>
        <fullName evidence="1">Uncharacterized protein</fullName>
    </submittedName>
</protein>